<evidence type="ECO:0000313" key="3">
    <source>
        <dbReference type="Proteomes" id="UP000194143"/>
    </source>
</evidence>
<organism evidence="2 3">
    <name type="scientific">Bacillus thuringiensis</name>
    <dbReference type="NCBI Taxonomy" id="1428"/>
    <lineage>
        <taxon>Bacteria</taxon>
        <taxon>Bacillati</taxon>
        <taxon>Bacillota</taxon>
        <taxon>Bacilli</taxon>
        <taxon>Bacillales</taxon>
        <taxon>Bacillaceae</taxon>
        <taxon>Bacillus</taxon>
        <taxon>Bacillus cereus group</taxon>
    </lineage>
</organism>
<name>A0A1W6WIG4_BACTU</name>
<keyword evidence="3" id="KW-1185">Reference proteome</keyword>
<gene>
    <name evidence="2" type="ORF">CAB88_02715</name>
</gene>
<evidence type="ECO:0000313" key="2">
    <source>
        <dbReference type="EMBL" id="ARP56079.1"/>
    </source>
</evidence>
<dbReference type="SMR" id="A0A1W6WIG4"/>
<keyword evidence="1" id="KW-0175">Coiled coil</keyword>
<sequence length="142" mass="15909">MNNMKEALRELNKRVESLEQRLTAEASVPEAIEEDGPQENPSLLKNMLEEGKSILMQVHENEKFSLNVNETRGINATGPAEIIIQHPGSKETVAHLEEAVEKTILGLTEWIQFVCRGSSTDDLKRLSDIVMATSELYKAFKS</sequence>
<dbReference type="GeneID" id="67465258"/>
<dbReference type="Proteomes" id="UP000194143">
    <property type="component" value="Chromosome"/>
</dbReference>
<dbReference type="EMBL" id="CP021061">
    <property type="protein sequence ID" value="ARP56079.1"/>
    <property type="molecule type" value="Genomic_DNA"/>
</dbReference>
<proteinExistence type="predicted"/>
<protein>
    <submittedName>
        <fullName evidence="2">Uncharacterized protein</fullName>
    </submittedName>
</protein>
<dbReference type="RefSeq" id="WP_001061882.1">
    <property type="nucleotide sequence ID" value="NZ_CAKJXA010000022.1"/>
</dbReference>
<reference evidence="2 3" key="1">
    <citation type="submission" date="2017-04" db="EMBL/GenBank/DDBJ databases">
        <title>Complete Genome Sequence of Bacillus thuringiensis type Strain ATCC 10792.</title>
        <authorList>
            <person name="Oh D.-H."/>
            <person name="Park B.-J."/>
            <person name="Shuai W."/>
            <person name="Chelliah R."/>
        </authorList>
    </citation>
    <scope>NUCLEOTIDE SEQUENCE [LARGE SCALE GENOMIC DNA]</scope>
    <source>
        <strain evidence="2 3">ATCC 10792</strain>
    </source>
</reference>
<feature type="coiled-coil region" evidence="1">
    <location>
        <begin position="1"/>
        <end position="28"/>
    </location>
</feature>
<dbReference type="AlphaFoldDB" id="A0A1W6WIG4"/>
<evidence type="ECO:0000256" key="1">
    <source>
        <dbReference type="SAM" id="Coils"/>
    </source>
</evidence>
<accession>A0A1W6WIG4</accession>